<reference evidence="3 5" key="1">
    <citation type="submission" date="2018-11" db="EMBL/GenBank/DDBJ databases">
        <title>Bradyrhizobium sp. nov., isolated from effective nodules of peanut in China.</title>
        <authorList>
            <person name="Li Y."/>
        </authorList>
    </citation>
    <scope>NUCLEOTIDE SEQUENCE [LARGE SCALE GENOMIC DNA]</scope>
    <source>
        <strain evidence="3 5">CCBAU 51770</strain>
        <strain evidence="2 4">CCBAU 51781</strain>
    </source>
</reference>
<keyword evidence="4" id="KW-1185">Reference proteome</keyword>
<dbReference type="Proteomes" id="UP000289946">
    <property type="component" value="Unassembled WGS sequence"/>
</dbReference>
<evidence type="ECO:0000313" key="2">
    <source>
        <dbReference type="EMBL" id="RXG94199.1"/>
    </source>
</evidence>
<protein>
    <submittedName>
        <fullName evidence="3">Uncharacterized protein</fullName>
    </submittedName>
</protein>
<organism evidence="3 5">
    <name type="scientific">Bradyrhizobium zhanjiangense</name>
    <dbReference type="NCBI Taxonomy" id="1325107"/>
    <lineage>
        <taxon>Bacteria</taxon>
        <taxon>Pseudomonadati</taxon>
        <taxon>Pseudomonadota</taxon>
        <taxon>Alphaproteobacteria</taxon>
        <taxon>Hyphomicrobiales</taxon>
        <taxon>Nitrobacteraceae</taxon>
        <taxon>Bradyrhizobium</taxon>
    </lineage>
</organism>
<gene>
    <name evidence="3" type="ORF">EAS61_06475</name>
    <name evidence="2" type="ORF">EAS62_17055</name>
</gene>
<accession>A0A4Q0QVZ5</accession>
<evidence type="ECO:0000313" key="5">
    <source>
        <dbReference type="Proteomes" id="UP000290174"/>
    </source>
</evidence>
<name>A0A4Q0QVZ5_9BRAD</name>
<sequence>MSSAEGHEGGAPPLPLAREGRGGGVSALGLSPCGESPHPALHADLSRKRERLSELGANDRIRQLLVPRAWTDGSGRCRDH</sequence>
<proteinExistence type="predicted"/>
<evidence type="ECO:0000256" key="1">
    <source>
        <dbReference type="SAM" id="MobiDB-lite"/>
    </source>
</evidence>
<comment type="caution">
    <text evidence="3">The sequence shown here is derived from an EMBL/GenBank/DDBJ whole genome shotgun (WGS) entry which is preliminary data.</text>
</comment>
<dbReference type="Proteomes" id="UP000290174">
    <property type="component" value="Unassembled WGS sequence"/>
</dbReference>
<feature type="region of interest" description="Disordered" evidence="1">
    <location>
        <begin position="1"/>
        <end position="44"/>
    </location>
</feature>
<evidence type="ECO:0000313" key="3">
    <source>
        <dbReference type="EMBL" id="RXH01359.1"/>
    </source>
</evidence>
<dbReference type="EMBL" id="RKMK01000004">
    <property type="protein sequence ID" value="RXH01359.1"/>
    <property type="molecule type" value="Genomic_DNA"/>
</dbReference>
<dbReference type="AlphaFoldDB" id="A0A4Q0QVZ5"/>
<evidence type="ECO:0000313" key="4">
    <source>
        <dbReference type="Proteomes" id="UP000289946"/>
    </source>
</evidence>
<dbReference type="EMBL" id="RDRA01000009">
    <property type="protein sequence ID" value="RXG94199.1"/>
    <property type="molecule type" value="Genomic_DNA"/>
</dbReference>